<dbReference type="InterPro" id="IPR036736">
    <property type="entry name" value="ACP-like_sf"/>
</dbReference>
<dbReference type="InterPro" id="IPR020806">
    <property type="entry name" value="PKS_PP-bd"/>
</dbReference>
<dbReference type="PROSITE" id="PS00012">
    <property type="entry name" value="PHOSPHOPANTETHEINE"/>
    <property type="match status" value="1"/>
</dbReference>
<evidence type="ECO:0000256" key="3">
    <source>
        <dbReference type="ARBA" id="ARBA00022553"/>
    </source>
</evidence>
<accession>A0A9X9A475</accession>
<comment type="caution">
    <text evidence="5">The sequence shown here is derived from an EMBL/GenBank/DDBJ whole genome shotgun (WGS) entry which is preliminary data.</text>
</comment>
<sequence length="128" mass="14880">PSGKLDRKKLELQITSLLENMQKQYVPPISETEKRLAKTWAEILNLGKYRIGRDDDFFKLGGHSLIAVQVLNQIQKEFHLKIEIRDIFEHTTIASLSAYIDKLMAVNHDREEQETQVLKVADKESYQL</sequence>
<dbReference type="Pfam" id="PF00550">
    <property type="entry name" value="PP-binding"/>
    <property type="match status" value="1"/>
</dbReference>
<protein>
    <recommendedName>
        <fullName evidence="4">Carrier domain-containing protein</fullName>
    </recommendedName>
</protein>
<evidence type="ECO:0000313" key="6">
    <source>
        <dbReference type="Proteomes" id="UP000308444"/>
    </source>
</evidence>
<dbReference type="InterPro" id="IPR009081">
    <property type="entry name" value="PP-bd_ACP"/>
</dbReference>
<feature type="domain" description="Carrier" evidence="4">
    <location>
        <begin position="27"/>
        <end position="104"/>
    </location>
</feature>
<comment type="cofactor">
    <cofactor evidence="1">
        <name>pantetheine 4'-phosphate</name>
        <dbReference type="ChEBI" id="CHEBI:47942"/>
    </cofactor>
</comment>
<evidence type="ECO:0000256" key="1">
    <source>
        <dbReference type="ARBA" id="ARBA00001957"/>
    </source>
</evidence>
<dbReference type="GO" id="GO:0031177">
    <property type="term" value="F:phosphopantetheine binding"/>
    <property type="evidence" value="ECO:0007669"/>
    <property type="project" value="InterPro"/>
</dbReference>
<gene>
    <name evidence="5" type="ORF">FC695_31790</name>
</gene>
<dbReference type="AlphaFoldDB" id="A0A9X9A475"/>
<keyword evidence="3" id="KW-0597">Phosphoprotein</keyword>
<dbReference type="PANTHER" id="PTHR44845">
    <property type="entry name" value="CARRIER DOMAIN-CONTAINING PROTEIN"/>
    <property type="match status" value="1"/>
</dbReference>
<organism evidence="5 6">
    <name type="scientific">Bacillus cereus</name>
    <dbReference type="NCBI Taxonomy" id="1396"/>
    <lineage>
        <taxon>Bacteria</taxon>
        <taxon>Bacillati</taxon>
        <taxon>Bacillota</taxon>
        <taxon>Bacilli</taxon>
        <taxon>Bacillales</taxon>
        <taxon>Bacillaceae</taxon>
        <taxon>Bacillus</taxon>
        <taxon>Bacillus cereus group</taxon>
    </lineage>
</organism>
<dbReference type="PANTHER" id="PTHR44845:SF6">
    <property type="entry name" value="BETA-ALANINE-ACTIVATING ENZYME"/>
    <property type="match status" value="1"/>
</dbReference>
<evidence type="ECO:0000259" key="4">
    <source>
        <dbReference type="PROSITE" id="PS50075"/>
    </source>
</evidence>
<feature type="non-terminal residue" evidence="5">
    <location>
        <position position="1"/>
    </location>
</feature>
<dbReference type="SUPFAM" id="SSF47336">
    <property type="entry name" value="ACP-like"/>
    <property type="match status" value="1"/>
</dbReference>
<dbReference type="Gene3D" id="1.10.1200.10">
    <property type="entry name" value="ACP-like"/>
    <property type="match status" value="1"/>
</dbReference>
<feature type="non-terminal residue" evidence="5">
    <location>
        <position position="128"/>
    </location>
</feature>
<keyword evidence="2" id="KW-0596">Phosphopantetheine</keyword>
<dbReference type="EMBL" id="SZOH01003034">
    <property type="protein sequence ID" value="TKI92118.1"/>
    <property type="molecule type" value="Genomic_DNA"/>
</dbReference>
<dbReference type="InterPro" id="IPR006162">
    <property type="entry name" value="Ppantetheine_attach_site"/>
</dbReference>
<dbReference type="SMART" id="SM01294">
    <property type="entry name" value="PKS_PP_betabranch"/>
    <property type="match status" value="1"/>
</dbReference>
<dbReference type="PROSITE" id="PS50075">
    <property type="entry name" value="CARRIER"/>
    <property type="match status" value="1"/>
</dbReference>
<evidence type="ECO:0000256" key="2">
    <source>
        <dbReference type="ARBA" id="ARBA00022450"/>
    </source>
</evidence>
<evidence type="ECO:0000313" key="5">
    <source>
        <dbReference type="EMBL" id="TKI92118.1"/>
    </source>
</evidence>
<name>A0A9X9A475_BACCE</name>
<proteinExistence type="predicted"/>
<reference evidence="5 6" key="1">
    <citation type="journal article" date="2019" name="Environ. Microbiol.">
        <title>An active ?-lactamase is a part of an orchestrated cell wall stress resistance network of Bacillus subtilis and related rhizosphere species.</title>
        <authorList>
            <person name="Bucher T."/>
            <person name="Keren-Paz A."/>
            <person name="Hausser J."/>
            <person name="Olender T."/>
            <person name="Cytryn E."/>
            <person name="Kolodkin-Gal I."/>
        </authorList>
    </citation>
    <scope>NUCLEOTIDE SEQUENCE [LARGE SCALE GENOMIC DNA]</scope>
    <source>
        <strain evidence="5 6">I32</strain>
    </source>
</reference>
<dbReference type="FunFam" id="1.10.1200.10:FF:000005">
    <property type="entry name" value="Nonribosomal peptide synthetase 1"/>
    <property type="match status" value="1"/>
</dbReference>
<dbReference type="Proteomes" id="UP000308444">
    <property type="component" value="Unassembled WGS sequence"/>
</dbReference>
<dbReference type="SMART" id="SM00823">
    <property type="entry name" value="PKS_PP"/>
    <property type="match status" value="1"/>
</dbReference>